<accession>A0ABV0CZM6</accession>
<name>A0ABV0CZM6_9SPHN</name>
<keyword evidence="2" id="KW-0378">Hydrolase</keyword>
<sequence>MARKRKRPWRLRALAALLLVALVAGSWLWWQSRTWRPERSEFPVQGALIGERDGVVDFGALDAAGADFVYLEASVGENGRDAQFSRNLEALAGKDMPHGAVHAYDPCIPAERQSANFVTIVPRDARMLPPVIALEKMPSACGNPAIEAALESELTTFINQVENHTGQPVVLQVPPEFEAKYGISKRIERNLWLTRDWFQPDYAGRPWTLWTANAHLHSALANEPLRWVVVQP</sequence>
<comment type="similarity">
    <text evidence="1">Belongs to the glycosyl hydrolase 25 family.</text>
</comment>
<dbReference type="InterPro" id="IPR002053">
    <property type="entry name" value="Glyco_hydro_25"/>
</dbReference>
<gene>
    <name evidence="2" type="ORF">ABDJ38_14225</name>
</gene>
<organism evidence="2 3">
    <name type="scientific">Aurantiacibacter flavus</name>
    <dbReference type="NCBI Taxonomy" id="3145232"/>
    <lineage>
        <taxon>Bacteria</taxon>
        <taxon>Pseudomonadati</taxon>
        <taxon>Pseudomonadota</taxon>
        <taxon>Alphaproteobacteria</taxon>
        <taxon>Sphingomonadales</taxon>
        <taxon>Erythrobacteraceae</taxon>
        <taxon>Aurantiacibacter</taxon>
    </lineage>
</organism>
<protein>
    <submittedName>
        <fullName evidence="2">Glycoside hydrolase family 25 protein</fullName>
    </submittedName>
</protein>
<dbReference type="InterPro" id="IPR017853">
    <property type="entry name" value="GH"/>
</dbReference>
<dbReference type="Proteomes" id="UP001484535">
    <property type="component" value="Unassembled WGS sequence"/>
</dbReference>
<dbReference type="GO" id="GO:0016787">
    <property type="term" value="F:hydrolase activity"/>
    <property type="evidence" value="ECO:0007669"/>
    <property type="project" value="UniProtKB-KW"/>
</dbReference>
<dbReference type="Gene3D" id="3.20.20.80">
    <property type="entry name" value="Glycosidases"/>
    <property type="match status" value="1"/>
</dbReference>
<evidence type="ECO:0000256" key="1">
    <source>
        <dbReference type="ARBA" id="ARBA00010646"/>
    </source>
</evidence>
<proteinExistence type="inferred from homology"/>
<dbReference type="PROSITE" id="PS51904">
    <property type="entry name" value="GLYCOSYL_HYDROL_F25_2"/>
    <property type="match status" value="1"/>
</dbReference>
<comment type="caution">
    <text evidence="2">The sequence shown here is derived from an EMBL/GenBank/DDBJ whole genome shotgun (WGS) entry which is preliminary data.</text>
</comment>
<dbReference type="EMBL" id="JBDLBR010000005">
    <property type="protein sequence ID" value="MEN7538335.1"/>
    <property type="molecule type" value="Genomic_DNA"/>
</dbReference>
<dbReference type="RefSeq" id="WP_346785794.1">
    <property type="nucleotide sequence ID" value="NZ_JBDLBR010000005.1"/>
</dbReference>
<evidence type="ECO:0000313" key="3">
    <source>
        <dbReference type="Proteomes" id="UP001484535"/>
    </source>
</evidence>
<evidence type="ECO:0000313" key="2">
    <source>
        <dbReference type="EMBL" id="MEN7538335.1"/>
    </source>
</evidence>
<dbReference type="Pfam" id="PF01183">
    <property type="entry name" value="Glyco_hydro_25"/>
    <property type="match status" value="1"/>
</dbReference>
<keyword evidence="3" id="KW-1185">Reference proteome</keyword>
<dbReference type="CDD" id="cd00599">
    <property type="entry name" value="GH25_muramidase"/>
    <property type="match status" value="1"/>
</dbReference>
<reference evidence="2 3" key="1">
    <citation type="submission" date="2024-05" db="EMBL/GenBank/DDBJ databases">
        <authorList>
            <person name="Park S."/>
        </authorList>
    </citation>
    <scope>NUCLEOTIDE SEQUENCE [LARGE SCALE GENOMIC DNA]</scope>
    <source>
        <strain evidence="2 3">DGU5</strain>
    </source>
</reference>
<dbReference type="SUPFAM" id="SSF51445">
    <property type="entry name" value="(Trans)glycosidases"/>
    <property type="match status" value="1"/>
</dbReference>